<sequence>MVVLRPRIPKDLISKAASAPVSLSKRRQATAKKIRKAVLFFGEVWEVYPKDPDVTNCCILGSVDTVCLGNNGCGACRPDLQHPAEGFYIGEEQHGTYAVDIYVMEIRHSILKRLYILLQELRLSHRDSFKQRFASTLHIRIRGTPETIFLIWGFSKPFCSRNLITNSAFLRKSVAQTLTTRDCLHLVSFVEVERASVFENSSESTKKSATDER</sequence>
<evidence type="ECO:0000313" key="2">
    <source>
        <dbReference type="Proteomes" id="UP001153076"/>
    </source>
</evidence>
<proteinExistence type="predicted"/>
<dbReference type="Proteomes" id="UP001153076">
    <property type="component" value="Unassembled WGS sequence"/>
</dbReference>
<accession>A0A9Q1KDZ8</accession>
<comment type="caution">
    <text evidence="1">The sequence shown here is derived from an EMBL/GenBank/DDBJ whole genome shotgun (WGS) entry which is preliminary data.</text>
</comment>
<organism evidence="1 2">
    <name type="scientific">Carnegiea gigantea</name>
    <dbReference type="NCBI Taxonomy" id="171969"/>
    <lineage>
        <taxon>Eukaryota</taxon>
        <taxon>Viridiplantae</taxon>
        <taxon>Streptophyta</taxon>
        <taxon>Embryophyta</taxon>
        <taxon>Tracheophyta</taxon>
        <taxon>Spermatophyta</taxon>
        <taxon>Magnoliopsida</taxon>
        <taxon>eudicotyledons</taxon>
        <taxon>Gunneridae</taxon>
        <taxon>Pentapetalae</taxon>
        <taxon>Caryophyllales</taxon>
        <taxon>Cactineae</taxon>
        <taxon>Cactaceae</taxon>
        <taxon>Cactoideae</taxon>
        <taxon>Echinocereeae</taxon>
        <taxon>Carnegiea</taxon>
    </lineage>
</organism>
<name>A0A9Q1KDZ8_9CARY</name>
<keyword evidence="2" id="KW-1185">Reference proteome</keyword>
<dbReference type="AlphaFoldDB" id="A0A9Q1KDZ8"/>
<gene>
    <name evidence="1" type="ORF">Cgig2_018698</name>
</gene>
<reference evidence="1" key="1">
    <citation type="submission" date="2022-04" db="EMBL/GenBank/DDBJ databases">
        <title>Carnegiea gigantea Genome sequencing and assembly v2.</title>
        <authorList>
            <person name="Copetti D."/>
            <person name="Sanderson M.J."/>
            <person name="Burquez A."/>
            <person name="Wojciechowski M.F."/>
        </authorList>
    </citation>
    <scope>NUCLEOTIDE SEQUENCE</scope>
    <source>
        <strain evidence="1">SGP5-SGP5p</strain>
        <tissue evidence="1">Aerial part</tissue>
    </source>
</reference>
<evidence type="ECO:0000313" key="1">
    <source>
        <dbReference type="EMBL" id="KAJ8442421.1"/>
    </source>
</evidence>
<dbReference type="EMBL" id="JAKOGI010000141">
    <property type="protein sequence ID" value="KAJ8442421.1"/>
    <property type="molecule type" value="Genomic_DNA"/>
</dbReference>
<protein>
    <submittedName>
        <fullName evidence="1">Uncharacterized protein</fullName>
    </submittedName>
</protein>